<dbReference type="Pfam" id="PF07992">
    <property type="entry name" value="Pyr_redox_2"/>
    <property type="match status" value="1"/>
</dbReference>
<keyword evidence="5" id="KW-0521">NADP</keyword>
<dbReference type="GO" id="GO:0005886">
    <property type="term" value="C:plasma membrane"/>
    <property type="evidence" value="ECO:0007669"/>
    <property type="project" value="UniProtKB-ARBA"/>
</dbReference>
<feature type="transmembrane region" description="Helical" evidence="10">
    <location>
        <begin position="77"/>
        <end position="102"/>
    </location>
</feature>
<dbReference type="GO" id="GO:0050660">
    <property type="term" value="F:flavin adenine dinucleotide binding"/>
    <property type="evidence" value="ECO:0007669"/>
    <property type="project" value="TreeGrafter"/>
</dbReference>
<accession>A0A0S2T9L1</accession>
<evidence type="ECO:0000256" key="9">
    <source>
        <dbReference type="RuleBase" id="RU003691"/>
    </source>
</evidence>
<dbReference type="PANTHER" id="PTHR43014:SF2">
    <property type="entry name" value="MERCURIC REDUCTASE"/>
    <property type="match status" value="1"/>
</dbReference>
<dbReference type="InterPro" id="IPR004099">
    <property type="entry name" value="Pyr_nucl-diS_OxRdtase_dimer"/>
</dbReference>
<evidence type="ECO:0000259" key="11">
    <source>
        <dbReference type="Pfam" id="PF02852"/>
    </source>
</evidence>
<evidence type="ECO:0000313" key="15">
    <source>
        <dbReference type="Proteomes" id="UP000055136"/>
    </source>
</evidence>
<evidence type="ECO:0000256" key="7">
    <source>
        <dbReference type="ARBA" id="ARBA00023157"/>
    </source>
</evidence>
<comment type="cofactor">
    <cofactor evidence="1">
        <name>FAD</name>
        <dbReference type="ChEBI" id="CHEBI:57692"/>
    </cofactor>
</comment>
<dbReference type="PRINTS" id="PR00368">
    <property type="entry name" value="FADPNR"/>
</dbReference>
<feature type="transmembrane region" description="Helical" evidence="10">
    <location>
        <begin position="237"/>
        <end position="257"/>
    </location>
</feature>
<evidence type="ECO:0000256" key="2">
    <source>
        <dbReference type="ARBA" id="ARBA00007532"/>
    </source>
</evidence>
<dbReference type="PROSITE" id="PS00076">
    <property type="entry name" value="PYRIDINE_REDOX_1"/>
    <property type="match status" value="1"/>
</dbReference>
<dbReference type="SUPFAM" id="SSF55424">
    <property type="entry name" value="FAD/NAD-linked reductases, dimerisation (C-terminal) domain"/>
    <property type="match status" value="1"/>
</dbReference>
<sequence>MKRIGLLFLLATLIIAFFAFDLHQWLSFETLKQSQARFDALFTASPWLVAGSFFALYIVVTALSLPGAAVMTLAAGALFGLTFGTVLVSFASSIGATFAFLVSRYLLRDTVQQRFGDKLKTINDGIARDGAFYLFTLRLVPVFPFFLINLVMGLTPLRTVTFYWVSQIGMLPGTLVYVNAGTQLGQLESPSGILSPELVLSFALLGLFPLIARSVVRRIRRRRVYAKWQRPKRYDRNLIVIGAGAAGLVSAYIAAAVKAKVTLIEAHKMGGDCLNYGCVPSKALIKSAKLAQQIRSADHYGLERGEARFSFRQVMARVQKVIHAVEPHDSVERYTKLGVEVLQGYARLLDPWTVEIKLKDGGTQRLTTRSIVIATGARPFVPPLPGIEEVGYLTSDTVWEAFAKLDHAPARLVVLGGGPIGCELAQSFARLGSQVTQIQRGPRIMPNEDEEVSRLAKAALEESGVNVLTHHEAVRCERSTANGDARKFIVVQHNEVEQRIEFDALLCAVGRVARLQGYGLEELGIETQRTVVTNDYLETLYPNILAAGDVAGPYQFTHTASHQAWFAAVNGLFGDLKRFKADYSVIPWSTFIDPEVARVGFNEQDAQRKGIAYEVTKYGIDELDRAIADGAAYGFVKVLTVPGKDRILGVTIVGEHAGDLLAEFVLAMKHGLGLNKILGTIHIYPTLAEANKYAAGEWKRAHAPQRLLAWLERYHTWKRG</sequence>
<evidence type="ECO:0000256" key="10">
    <source>
        <dbReference type="SAM" id="Phobius"/>
    </source>
</evidence>
<organism evidence="14 15">
    <name type="scientific">Candidatus Tenderia electrophaga</name>
    <dbReference type="NCBI Taxonomy" id="1748243"/>
    <lineage>
        <taxon>Bacteria</taxon>
        <taxon>Pseudomonadati</taxon>
        <taxon>Pseudomonadota</taxon>
        <taxon>Gammaproteobacteria</taxon>
        <taxon>Candidatus Tenderiales</taxon>
        <taxon>Candidatus Tenderiaceae</taxon>
        <taxon>Candidatus Tenderia</taxon>
    </lineage>
</organism>
<keyword evidence="10" id="KW-1133">Transmembrane helix</keyword>
<dbReference type="Gene3D" id="3.50.50.60">
    <property type="entry name" value="FAD/NAD(P)-binding domain"/>
    <property type="match status" value="2"/>
</dbReference>
<dbReference type="Proteomes" id="UP000055136">
    <property type="component" value="Chromosome"/>
</dbReference>
<feature type="transmembrane region" description="Helical" evidence="10">
    <location>
        <begin position="130"/>
        <end position="148"/>
    </location>
</feature>
<comment type="similarity">
    <text evidence="2 9">Belongs to the class-I pyridine nucleotide-disulfide oxidoreductase family.</text>
</comment>
<evidence type="ECO:0000256" key="4">
    <source>
        <dbReference type="ARBA" id="ARBA00022827"/>
    </source>
</evidence>
<keyword evidence="6 9" id="KW-0560">Oxidoreductase</keyword>
<keyword evidence="7" id="KW-1015">Disulfide bond</keyword>
<evidence type="ECO:0000256" key="6">
    <source>
        <dbReference type="ARBA" id="ARBA00023002"/>
    </source>
</evidence>
<dbReference type="Pfam" id="PF02852">
    <property type="entry name" value="Pyr_redox_dim"/>
    <property type="match status" value="1"/>
</dbReference>
<feature type="domain" description="FAD/NAD(P)-binding" evidence="12">
    <location>
        <begin position="237"/>
        <end position="564"/>
    </location>
</feature>
<keyword evidence="10" id="KW-0472">Membrane</keyword>
<dbReference type="Pfam" id="PF09335">
    <property type="entry name" value="VTT_dom"/>
    <property type="match status" value="1"/>
</dbReference>
<feature type="transmembrane region" description="Helical" evidence="10">
    <location>
        <begin position="198"/>
        <end position="216"/>
    </location>
</feature>
<dbReference type="STRING" id="1748243.Tel_01320"/>
<dbReference type="InterPro" id="IPR012999">
    <property type="entry name" value="Pyr_OxRdtase_I_AS"/>
</dbReference>
<dbReference type="Gene3D" id="3.30.390.30">
    <property type="match status" value="1"/>
</dbReference>
<evidence type="ECO:0000259" key="13">
    <source>
        <dbReference type="Pfam" id="PF09335"/>
    </source>
</evidence>
<keyword evidence="4 9" id="KW-0274">FAD</keyword>
<evidence type="ECO:0000259" key="12">
    <source>
        <dbReference type="Pfam" id="PF07992"/>
    </source>
</evidence>
<keyword evidence="15" id="KW-1185">Reference proteome</keyword>
<dbReference type="InterPro" id="IPR016156">
    <property type="entry name" value="FAD/NAD-linked_Rdtase_dimer_sf"/>
</dbReference>
<evidence type="ECO:0000256" key="8">
    <source>
        <dbReference type="ARBA" id="ARBA00023284"/>
    </source>
</evidence>
<evidence type="ECO:0000256" key="5">
    <source>
        <dbReference type="ARBA" id="ARBA00022857"/>
    </source>
</evidence>
<keyword evidence="8 9" id="KW-0676">Redox-active center</keyword>
<proteinExistence type="inferred from homology"/>
<dbReference type="GO" id="GO:0016668">
    <property type="term" value="F:oxidoreductase activity, acting on a sulfur group of donors, NAD(P) as acceptor"/>
    <property type="evidence" value="ECO:0007669"/>
    <property type="project" value="InterPro"/>
</dbReference>
<dbReference type="FunFam" id="3.30.390.30:FF:000001">
    <property type="entry name" value="Dihydrolipoyl dehydrogenase"/>
    <property type="match status" value="1"/>
</dbReference>
<dbReference type="InterPro" id="IPR032816">
    <property type="entry name" value="VTT_dom"/>
</dbReference>
<reference evidence="14" key="1">
    <citation type="submission" date="2015-10" db="EMBL/GenBank/DDBJ databases">
        <title>Description of Candidatus Tenderia electrophaga gen. nov, sp. nov., an Uncultivated Electroautotroph from a Biocathode Enrichment.</title>
        <authorList>
            <person name="Eddie B.J."/>
            <person name="Malanoski A.P."/>
            <person name="Wang Z."/>
            <person name="Hall R.J."/>
            <person name="Oh S.D."/>
            <person name="Heiner C."/>
            <person name="Lin B."/>
            <person name="Strycharz-Glaven S.M."/>
        </authorList>
    </citation>
    <scope>NUCLEOTIDE SEQUENCE [LARGE SCALE GENOMIC DNA]</scope>
    <source>
        <strain evidence="14">NRL1</strain>
    </source>
</reference>
<feature type="transmembrane region" description="Helical" evidence="10">
    <location>
        <begin position="160"/>
        <end position="178"/>
    </location>
</feature>
<dbReference type="InterPro" id="IPR023753">
    <property type="entry name" value="FAD/NAD-binding_dom"/>
</dbReference>
<gene>
    <name evidence="14" type="ORF">Tel_01320</name>
</gene>
<dbReference type="KEGG" id="tee:Tel_01320"/>
<dbReference type="InterPro" id="IPR036188">
    <property type="entry name" value="FAD/NAD-bd_sf"/>
</dbReference>
<evidence type="ECO:0000313" key="14">
    <source>
        <dbReference type="EMBL" id="ALP51885.1"/>
    </source>
</evidence>
<keyword evidence="3 9" id="KW-0285">Flavoprotein</keyword>
<feature type="transmembrane region" description="Helical" evidence="10">
    <location>
        <begin position="43"/>
        <end position="65"/>
    </location>
</feature>
<dbReference type="EMBL" id="CP013099">
    <property type="protein sequence ID" value="ALP51885.1"/>
    <property type="molecule type" value="Genomic_DNA"/>
</dbReference>
<dbReference type="SUPFAM" id="SSF51905">
    <property type="entry name" value="FAD/NAD(P)-binding domain"/>
    <property type="match status" value="1"/>
</dbReference>
<dbReference type="PANTHER" id="PTHR43014">
    <property type="entry name" value="MERCURIC REDUCTASE"/>
    <property type="match status" value="1"/>
</dbReference>
<dbReference type="GO" id="GO:0003955">
    <property type="term" value="F:NAD(P)H dehydrogenase (quinone) activity"/>
    <property type="evidence" value="ECO:0007669"/>
    <property type="project" value="TreeGrafter"/>
</dbReference>
<feature type="domain" description="Pyridine nucleotide-disulphide oxidoreductase dimerisation" evidence="11">
    <location>
        <begin position="586"/>
        <end position="694"/>
    </location>
</feature>
<dbReference type="AlphaFoldDB" id="A0A0S2T9L1"/>
<evidence type="ECO:0000256" key="3">
    <source>
        <dbReference type="ARBA" id="ARBA00022630"/>
    </source>
</evidence>
<keyword evidence="10" id="KW-0812">Transmembrane</keyword>
<dbReference type="PRINTS" id="PR00411">
    <property type="entry name" value="PNDRDTASEI"/>
</dbReference>
<name>A0A0S2T9L1_9GAMM</name>
<evidence type="ECO:0000256" key="1">
    <source>
        <dbReference type="ARBA" id="ARBA00001974"/>
    </source>
</evidence>
<protein>
    <submittedName>
        <fullName evidence="14">Pyridine nucleotide-disulfide oxidoreductase</fullName>
    </submittedName>
</protein>
<feature type="domain" description="VTT" evidence="13">
    <location>
        <begin position="69"/>
        <end position="182"/>
    </location>
</feature>